<protein>
    <submittedName>
        <fullName evidence="1">Uncharacterized protein</fullName>
    </submittedName>
</protein>
<gene>
    <name evidence="1" type="ORF">CEXT_240811</name>
</gene>
<evidence type="ECO:0000313" key="2">
    <source>
        <dbReference type="Proteomes" id="UP001054945"/>
    </source>
</evidence>
<accession>A0AAV4XEU6</accession>
<name>A0AAV4XEU6_CAEEX</name>
<sequence>MQTAIIPSITFLKHDYSHLRFTWKKNQKLQNIFLHIRCLFCVAKTTHHYVIKRGTAIIVMKIPITHLSFNLSTLNDETRNHIIPFHSNAFDLQLQFVSTPTHISRFGCRLSKEEDDRYLWGWGRSRMSDPSRINDARGFMERKEPIPGPHNRPWAAHGPHPVCNLYGLAAVPANRMFQCSDTSD</sequence>
<dbReference type="AlphaFoldDB" id="A0AAV4XEU6"/>
<evidence type="ECO:0000313" key="1">
    <source>
        <dbReference type="EMBL" id="GIY93148.1"/>
    </source>
</evidence>
<dbReference type="EMBL" id="BPLR01000239">
    <property type="protein sequence ID" value="GIY93148.1"/>
    <property type="molecule type" value="Genomic_DNA"/>
</dbReference>
<reference evidence="1 2" key="1">
    <citation type="submission" date="2021-06" db="EMBL/GenBank/DDBJ databases">
        <title>Caerostris extrusa draft genome.</title>
        <authorList>
            <person name="Kono N."/>
            <person name="Arakawa K."/>
        </authorList>
    </citation>
    <scope>NUCLEOTIDE SEQUENCE [LARGE SCALE GENOMIC DNA]</scope>
</reference>
<organism evidence="1 2">
    <name type="scientific">Caerostris extrusa</name>
    <name type="common">Bark spider</name>
    <name type="synonym">Caerostris bankana</name>
    <dbReference type="NCBI Taxonomy" id="172846"/>
    <lineage>
        <taxon>Eukaryota</taxon>
        <taxon>Metazoa</taxon>
        <taxon>Ecdysozoa</taxon>
        <taxon>Arthropoda</taxon>
        <taxon>Chelicerata</taxon>
        <taxon>Arachnida</taxon>
        <taxon>Araneae</taxon>
        <taxon>Araneomorphae</taxon>
        <taxon>Entelegynae</taxon>
        <taxon>Araneoidea</taxon>
        <taxon>Araneidae</taxon>
        <taxon>Caerostris</taxon>
    </lineage>
</organism>
<dbReference type="Proteomes" id="UP001054945">
    <property type="component" value="Unassembled WGS sequence"/>
</dbReference>
<keyword evidence="2" id="KW-1185">Reference proteome</keyword>
<proteinExistence type="predicted"/>
<comment type="caution">
    <text evidence="1">The sequence shown here is derived from an EMBL/GenBank/DDBJ whole genome shotgun (WGS) entry which is preliminary data.</text>
</comment>